<dbReference type="RefSeq" id="WP_039593200.1">
    <property type="nucleotide sequence ID" value="NZ_CP142104.1"/>
</dbReference>
<feature type="transmembrane region" description="Helical" evidence="1">
    <location>
        <begin position="39"/>
        <end position="59"/>
    </location>
</feature>
<name>A0A0B1Z0L0_9PSED</name>
<accession>A0A0B1Z0L0</accession>
<dbReference type="InterPro" id="IPR009936">
    <property type="entry name" value="DUF1468"/>
</dbReference>
<dbReference type="Proteomes" id="UP000030949">
    <property type="component" value="Unassembled WGS sequence"/>
</dbReference>
<feature type="transmembrane region" description="Helical" evidence="1">
    <location>
        <begin position="100"/>
        <end position="118"/>
    </location>
</feature>
<feature type="transmembrane region" description="Helical" evidence="1">
    <location>
        <begin position="9"/>
        <end position="27"/>
    </location>
</feature>
<evidence type="ECO:0000313" key="4">
    <source>
        <dbReference type="Proteomes" id="UP000030949"/>
    </source>
</evidence>
<feature type="domain" description="DUF1468" evidence="2">
    <location>
        <begin position="10"/>
        <end position="151"/>
    </location>
</feature>
<dbReference type="Pfam" id="PF07331">
    <property type="entry name" value="TctB"/>
    <property type="match status" value="1"/>
</dbReference>
<evidence type="ECO:0000313" key="3">
    <source>
        <dbReference type="EMBL" id="KHK62796.1"/>
    </source>
</evidence>
<proteinExistence type="predicted"/>
<dbReference type="OrthoDB" id="7770860at2"/>
<evidence type="ECO:0000259" key="2">
    <source>
        <dbReference type="Pfam" id="PF07331"/>
    </source>
</evidence>
<evidence type="ECO:0000256" key="1">
    <source>
        <dbReference type="SAM" id="Phobius"/>
    </source>
</evidence>
<protein>
    <recommendedName>
        <fullName evidence="2">DUF1468 domain-containing protein</fullName>
    </recommendedName>
</protein>
<organism evidence="3 4">
    <name type="scientific">Pseudomonas frederiksbergensis</name>
    <dbReference type="NCBI Taxonomy" id="104087"/>
    <lineage>
        <taxon>Bacteria</taxon>
        <taxon>Pseudomonadati</taxon>
        <taxon>Pseudomonadota</taxon>
        <taxon>Gammaproteobacteria</taxon>
        <taxon>Pseudomonadales</taxon>
        <taxon>Pseudomonadaceae</taxon>
        <taxon>Pseudomonas</taxon>
    </lineage>
</organism>
<feature type="transmembrane region" description="Helical" evidence="1">
    <location>
        <begin position="125"/>
        <end position="142"/>
    </location>
</feature>
<sequence length="157" mass="17333">MDSYKRNELIAGLAMLGAGIAYLVLTLNLPRRGTVDAAFVPLVLAVALCLLGALQLWAWRKLPDKSAEPAEKPEAIDYPTVIKSLALVLLYTALMEPVGFLITTALYLYAQFIVLTPADEKVKHLRYTLIAVVSAVLIFYIFRHGFDLLLPVGLLDF</sequence>
<keyword evidence="1" id="KW-0472">Membrane</keyword>
<keyword evidence="1" id="KW-1133">Transmembrane helix</keyword>
<dbReference type="EMBL" id="JQGJ01000015">
    <property type="protein sequence ID" value="KHK62796.1"/>
    <property type="molecule type" value="Genomic_DNA"/>
</dbReference>
<comment type="caution">
    <text evidence="3">The sequence shown here is derived from an EMBL/GenBank/DDBJ whole genome shotgun (WGS) entry which is preliminary data.</text>
</comment>
<dbReference type="AlphaFoldDB" id="A0A0B1Z0L0"/>
<keyword evidence="1" id="KW-0812">Transmembrane</keyword>
<gene>
    <name evidence="3" type="ORF">JZ00_21335</name>
</gene>
<reference evidence="4" key="1">
    <citation type="submission" date="2015-03" db="EMBL/GenBank/DDBJ databases">
        <title>Pseudomonas frederiksbergensis hydrocarbon degrader.</title>
        <authorList>
            <person name="Brown L.M."/>
            <person name="Ruiz O.N."/>
            <person name="Mueller S."/>
            <person name="Gunasekera T.S."/>
        </authorList>
    </citation>
    <scope>NUCLEOTIDE SEQUENCE [LARGE SCALE GENOMIC DNA]</scope>
    <source>
        <strain evidence="4">SI8</strain>
    </source>
</reference>